<accession>A0A644U333</accession>
<sequence length="107" mass="10682">MTRFGDGTMIFPAQDRVSQNKDRTAAEAAPRAPALRADARPAGAMCGNSGRGSRAQCGCGGVAEDDSSCAASSASPTASAVAEGEITVKAPVSSGAIDGRRVIRQAA</sequence>
<organism evidence="2">
    <name type="scientific">bioreactor metagenome</name>
    <dbReference type="NCBI Taxonomy" id="1076179"/>
    <lineage>
        <taxon>unclassified sequences</taxon>
        <taxon>metagenomes</taxon>
        <taxon>ecological metagenomes</taxon>
    </lineage>
</organism>
<evidence type="ECO:0000313" key="2">
    <source>
        <dbReference type="EMBL" id="MPL73137.1"/>
    </source>
</evidence>
<comment type="caution">
    <text evidence="2">The sequence shown here is derived from an EMBL/GenBank/DDBJ whole genome shotgun (WGS) entry which is preliminary data.</text>
</comment>
<feature type="region of interest" description="Disordered" evidence="1">
    <location>
        <begin position="1"/>
        <end position="36"/>
    </location>
</feature>
<dbReference type="EMBL" id="VSSQ01000070">
    <property type="protein sequence ID" value="MPL73137.1"/>
    <property type="molecule type" value="Genomic_DNA"/>
</dbReference>
<name>A0A644U333_9ZZZZ</name>
<dbReference type="AlphaFoldDB" id="A0A644U333"/>
<protein>
    <submittedName>
        <fullName evidence="2">Uncharacterized protein</fullName>
    </submittedName>
</protein>
<feature type="compositionally biased region" description="Low complexity" evidence="1">
    <location>
        <begin position="26"/>
        <end position="36"/>
    </location>
</feature>
<gene>
    <name evidence="2" type="ORF">SDC9_18930</name>
</gene>
<evidence type="ECO:0000256" key="1">
    <source>
        <dbReference type="SAM" id="MobiDB-lite"/>
    </source>
</evidence>
<reference evidence="2" key="1">
    <citation type="submission" date="2019-08" db="EMBL/GenBank/DDBJ databases">
        <authorList>
            <person name="Kucharzyk K."/>
            <person name="Murdoch R.W."/>
            <person name="Higgins S."/>
            <person name="Loffler F."/>
        </authorList>
    </citation>
    <scope>NUCLEOTIDE SEQUENCE</scope>
</reference>
<proteinExistence type="predicted"/>